<name>A0A2S0WY23_9MICO</name>
<dbReference type="GO" id="GO:0050532">
    <property type="term" value="F:2-phosphosulfolactate phosphatase activity"/>
    <property type="evidence" value="ECO:0007669"/>
    <property type="project" value="InterPro"/>
</dbReference>
<sequence>MRVNEQSPRHDAQSTYQVRFDWGRRGSARTAEGIDIVVWVDVVPDASAPVLPEAVVGSVPERAALLAAGLVDATATARWILGEQARLGRRAFIAVIAAGDAEASFTADDLLGAGAVIDALAVLGIDDTSPEAAVAAAAFGGLRRAVRHLTSASSSGRAAAAAGMAPGELHALAALDSSDAARVVRAGDVRSEASAD</sequence>
<dbReference type="SUPFAM" id="SSF142823">
    <property type="entry name" value="ComB-like"/>
    <property type="match status" value="1"/>
</dbReference>
<dbReference type="InterPro" id="IPR036702">
    <property type="entry name" value="ComB-like_sf"/>
</dbReference>
<accession>A0A2S0WY23</accession>
<dbReference type="GO" id="GO:0000287">
    <property type="term" value="F:magnesium ion binding"/>
    <property type="evidence" value="ECO:0007669"/>
    <property type="project" value="InterPro"/>
</dbReference>
<gene>
    <name evidence="1" type="ORF">DCE93_11655</name>
</gene>
<keyword evidence="2" id="KW-1185">Reference proteome</keyword>
<proteinExistence type="predicted"/>
<dbReference type="Gene3D" id="3.90.1560.10">
    <property type="entry name" value="ComB-like"/>
    <property type="match status" value="1"/>
</dbReference>
<organism evidence="1 2">
    <name type="scientific">Agromyces badenianii</name>
    <dbReference type="NCBI Taxonomy" id="2080742"/>
    <lineage>
        <taxon>Bacteria</taxon>
        <taxon>Bacillati</taxon>
        <taxon>Actinomycetota</taxon>
        <taxon>Actinomycetes</taxon>
        <taxon>Micrococcales</taxon>
        <taxon>Microbacteriaceae</taxon>
        <taxon>Agromyces</taxon>
    </lineage>
</organism>
<evidence type="ECO:0000313" key="1">
    <source>
        <dbReference type="EMBL" id="AWB96226.1"/>
    </source>
</evidence>
<evidence type="ECO:0008006" key="3">
    <source>
        <dbReference type="Google" id="ProtNLM"/>
    </source>
</evidence>
<protein>
    <recommendedName>
        <fullName evidence="3">2-phosphosulfolactate phosphatase</fullName>
    </recommendedName>
</protein>
<dbReference type="AlphaFoldDB" id="A0A2S0WY23"/>
<evidence type="ECO:0000313" key="2">
    <source>
        <dbReference type="Proteomes" id="UP000244729"/>
    </source>
</evidence>
<dbReference type="KEGG" id="agm:DCE93_11655"/>
<dbReference type="Proteomes" id="UP000244729">
    <property type="component" value="Chromosome"/>
</dbReference>
<dbReference type="EMBL" id="CP028913">
    <property type="protein sequence ID" value="AWB96226.1"/>
    <property type="molecule type" value="Genomic_DNA"/>
</dbReference>
<reference evidence="1 2" key="1">
    <citation type="submission" date="2018-04" db="EMBL/GenBank/DDBJ databases">
        <authorList>
            <person name="Li J."/>
        </authorList>
    </citation>
    <scope>NUCLEOTIDE SEQUENCE [LARGE SCALE GENOMIC DNA]</scope>
    <source>
        <strain evidence="2">30A</strain>
    </source>
</reference>